<dbReference type="STRING" id="1314800.A0A1B7MMA3"/>
<accession>A0A1B7MMA3</accession>
<feature type="chain" id="PRO_5008597412" evidence="2">
    <location>
        <begin position="20"/>
        <end position="115"/>
    </location>
</feature>
<reference evidence="3 4" key="1">
    <citation type="submission" date="2016-06" db="EMBL/GenBank/DDBJ databases">
        <title>Comparative genomics of the ectomycorrhizal sister species Rhizopogon vinicolor and Rhizopogon vesiculosus (Basidiomycota: Boletales) reveals a divergence of the mating type B locus.</title>
        <authorList>
            <consortium name="DOE Joint Genome Institute"/>
            <person name="Mujic A.B."/>
            <person name="Kuo A."/>
            <person name="Tritt A."/>
            <person name="Lipzen A."/>
            <person name="Chen C."/>
            <person name="Johnson J."/>
            <person name="Sharma A."/>
            <person name="Barry K."/>
            <person name="Grigoriev I.V."/>
            <person name="Spatafora J.W."/>
        </authorList>
    </citation>
    <scope>NUCLEOTIDE SEQUENCE [LARGE SCALE GENOMIC DNA]</scope>
    <source>
        <strain evidence="3 4">AM-OR11-026</strain>
    </source>
</reference>
<name>A0A1B7MMA3_9AGAM</name>
<keyword evidence="1" id="KW-0472">Membrane</keyword>
<protein>
    <submittedName>
        <fullName evidence="3">Uncharacterized protein</fullName>
    </submittedName>
</protein>
<dbReference type="OrthoDB" id="2985014at2759"/>
<evidence type="ECO:0000256" key="1">
    <source>
        <dbReference type="SAM" id="Phobius"/>
    </source>
</evidence>
<gene>
    <name evidence="3" type="ORF">K503DRAFT_497253</name>
</gene>
<organism evidence="3 4">
    <name type="scientific">Rhizopogon vinicolor AM-OR11-026</name>
    <dbReference type="NCBI Taxonomy" id="1314800"/>
    <lineage>
        <taxon>Eukaryota</taxon>
        <taxon>Fungi</taxon>
        <taxon>Dikarya</taxon>
        <taxon>Basidiomycota</taxon>
        <taxon>Agaricomycotina</taxon>
        <taxon>Agaricomycetes</taxon>
        <taxon>Agaricomycetidae</taxon>
        <taxon>Boletales</taxon>
        <taxon>Suillineae</taxon>
        <taxon>Rhizopogonaceae</taxon>
        <taxon>Rhizopogon</taxon>
    </lineage>
</organism>
<dbReference type="AlphaFoldDB" id="A0A1B7MMA3"/>
<keyword evidence="4" id="KW-1185">Reference proteome</keyword>
<keyword evidence="2" id="KW-0732">Signal</keyword>
<keyword evidence="1" id="KW-1133">Transmembrane helix</keyword>
<feature type="signal peptide" evidence="2">
    <location>
        <begin position="1"/>
        <end position="19"/>
    </location>
</feature>
<evidence type="ECO:0000313" key="3">
    <source>
        <dbReference type="EMBL" id="OAX33711.1"/>
    </source>
</evidence>
<feature type="transmembrane region" description="Helical" evidence="1">
    <location>
        <begin position="51"/>
        <end position="78"/>
    </location>
</feature>
<sequence length="115" mass="13135">MRRFLALFLGLGIILPASTRELSPWPLKIGIGNSSGAVAAMVYRTQDLPRFILGHGVGLMFIGIRLILIFVPIVVLLYKRINAQRLSRQWGEKVQYSDQELREMEDRAPDFRHTL</sequence>
<evidence type="ECO:0000256" key="2">
    <source>
        <dbReference type="SAM" id="SignalP"/>
    </source>
</evidence>
<proteinExistence type="predicted"/>
<evidence type="ECO:0000313" key="4">
    <source>
        <dbReference type="Proteomes" id="UP000092154"/>
    </source>
</evidence>
<keyword evidence="1" id="KW-0812">Transmembrane</keyword>
<dbReference type="Proteomes" id="UP000092154">
    <property type="component" value="Unassembled WGS sequence"/>
</dbReference>
<dbReference type="InParanoid" id="A0A1B7MMA3"/>
<dbReference type="EMBL" id="KV448720">
    <property type="protein sequence ID" value="OAX33711.1"/>
    <property type="molecule type" value="Genomic_DNA"/>
</dbReference>